<dbReference type="Pfam" id="PF14223">
    <property type="entry name" value="Retrotran_gag_2"/>
    <property type="match status" value="1"/>
</dbReference>
<evidence type="ECO:0000313" key="1">
    <source>
        <dbReference type="EMBL" id="KYP56545.1"/>
    </source>
</evidence>
<dbReference type="Gramene" id="C.cajan_02727.t">
    <property type="protein sequence ID" value="C.cajan_02727.t.cds1"/>
    <property type="gene ID" value="C.cajan_02727"/>
</dbReference>
<protein>
    <recommendedName>
        <fullName evidence="4">Retrovirus-related Pol polyprotein from transposon TNT 1-94</fullName>
    </recommendedName>
</protein>
<proteinExistence type="predicted"/>
<dbReference type="Gramene" id="C.cajan_02721.t">
    <property type="protein sequence ID" value="C.cajan_02721.t.cds1"/>
    <property type="gene ID" value="C.cajan_02721"/>
</dbReference>
<gene>
    <name evidence="1" type="ORF">KK1_002786</name>
    <name evidence="2" type="ORF">KK1_002792</name>
</gene>
<accession>A0A151SP38</accession>
<dbReference type="PANTHER" id="PTHR34676:SF8">
    <property type="entry name" value="TRANSMEMBRANE PROTEIN"/>
    <property type="match status" value="1"/>
</dbReference>
<dbReference type="STRING" id="3821.A0A151SP38"/>
<dbReference type="EMBL" id="CM003613">
    <property type="protein sequence ID" value="KYP56545.1"/>
    <property type="molecule type" value="Genomic_DNA"/>
</dbReference>
<evidence type="ECO:0008006" key="4">
    <source>
        <dbReference type="Google" id="ProtNLM"/>
    </source>
</evidence>
<evidence type="ECO:0000313" key="2">
    <source>
        <dbReference type="EMBL" id="KYP56551.1"/>
    </source>
</evidence>
<keyword evidence="3" id="KW-1185">Reference proteome</keyword>
<sequence length="113" mass="13052">MATEYKIPTKTKNEKEIEKPFDSWDQGEIKKPENDAKVLNIIHSALNYDEFFRISACTTTKEAWDLIQVTHEGTPEVRRARKNTLIQEYETFIMTQGGLSWICKKGSHTLSTT</sequence>
<dbReference type="EMBL" id="CM003613">
    <property type="protein sequence ID" value="KYP56551.1"/>
    <property type="molecule type" value="Genomic_DNA"/>
</dbReference>
<dbReference type="AlphaFoldDB" id="A0A151SP38"/>
<name>A0A151SP38_CAJCA</name>
<evidence type="ECO:0000313" key="3">
    <source>
        <dbReference type="Proteomes" id="UP000075243"/>
    </source>
</evidence>
<organism evidence="1 3">
    <name type="scientific">Cajanus cajan</name>
    <name type="common">Pigeon pea</name>
    <name type="synonym">Cajanus indicus</name>
    <dbReference type="NCBI Taxonomy" id="3821"/>
    <lineage>
        <taxon>Eukaryota</taxon>
        <taxon>Viridiplantae</taxon>
        <taxon>Streptophyta</taxon>
        <taxon>Embryophyta</taxon>
        <taxon>Tracheophyta</taxon>
        <taxon>Spermatophyta</taxon>
        <taxon>Magnoliopsida</taxon>
        <taxon>eudicotyledons</taxon>
        <taxon>Gunneridae</taxon>
        <taxon>Pentapetalae</taxon>
        <taxon>rosids</taxon>
        <taxon>fabids</taxon>
        <taxon>Fabales</taxon>
        <taxon>Fabaceae</taxon>
        <taxon>Papilionoideae</taxon>
        <taxon>50 kb inversion clade</taxon>
        <taxon>NPAAA clade</taxon>
        <taxon>indigoferoid/millettioid clade</taxon>
        <taxon>Phaseoleae</taxon>
        <taxon>Cajanus</taxon>
    </lineage>
</organism>
<reference evidence="1 3" key="1">
    <citation type="journal article" date="2012" name="Nat. Biotechnol.">
        <title>Draft genome sequence of pigeonpea (Cajanus cajan), an orphan legume crop of resource-poor farmers.</title>
        <authorList>
            <person name="Varshney R.K."/>
            <person name="Chen W."/>
            <person name="Li Y."/>
            <person name="Bharti A.K."/>
            <person name="Saxena R.K."/>
            <person name="Schlueter J.A."/>
            <person name="Donoghue M.T."/>
            <person name="Azam S."/>
            <person name="Fan G."/>
            <person name="Whaley A.M."/>
            <person name="Farmer A.D."/>
            <person name="Sheridan J."/>
            <person name="Iwata A."/>
            <person name="Tuteja R."/>
            <person name="Penmetsa R.V."/>
            <person name="Wu W."/>
            <person name="Upadhyaya H.D."/>
            <person name="Yang S.P."/>
            <person name="Shah T."/>
            <person name="Saxena K.B."/>
            <person name="Michael T."/>
            <person name="McCombie W.R."/>
            <person name="Yang B."/>
            <person name="Zhang G."/>
            <person name="Yang H."/>
            <person name="Wang J."/>
            <person name="Spillane C."/>
            <person name="Cook D.R."/>
            <person name="May G.D."/>
            <person name="Xu X."/>
            <person name="Jackson S.A."/>
        </authorList>
    </citation>
    <scope>NUCLEOTIDE SEQUENCE [LARGE SCALE GENOMIC DNA]</scope>
    <source>
        <strain evidence="3">cv. Asha</strain>
    </source>
</reference>
<dbReference type="Proteomes" id="UP000075243">
    <property type="component" value="Chromosome 11"/>
</dbReference>
<dbReference type="PANTHER" id="PTHR34676">
    <property type="entry name" value="DUF4219 DOMAIN-CONTAINING PROTEIN-RELATED"/>
    <property type="match status" value="1"/>
</dbReference>